<dbReference type="Pfam" id="PF01809">
    <property type="entry name" value="YidD"/>
    <property type="match status" value="1"/>
</dbReference>
<dbReference type="EMBL" id="CAXAMN010002224">
    <property type="protein sequence ID" value="CAK8998433.1"/>
    <property type="molecule type" value="Genomic_DNA"/>
</dbReference>
<comment type="caution">
    <text evidence="2">The sequence shown here is derived from an EMBL/GenBank/DDBJ whole genome shotgun (WGS) entry which is preliminary data.</text>
</comment>
<gene>
    <name evidence="2" type="ORF">CCMP2556_LOCUS5247</name>
</gene>
<protein>
    <recommendedName>
        <fullName evidence="4">Membrane protein insertion efficiency factor</fullName>
    </recommendedName>
</protein>
<dbReference type="Proteomes" id="UP001642484">
    <property type="component" value="Unassembled WGS sequence"/>
</dbReference>
<evidence type="ECO:0008006" key="4">
    <source>
        <dbReference type="Google" id="ProtNLM"/>
    </source>
</evidence>
<reference evidence="2 3" key="1">
    <citation type="submission" date="2024-02" db="EMBL/GenBank/DDBJ databases">
        <authorList>
            <person name="Chen Y."/>
            <person name="Shah S."/>
            <person name="Dougan E. K."/>
            <person name="Thang M."/>
            <person name="Chan C."/>
        </authorList>
    </citation>
    <scope>NUCLEOTIDE SEQUENCE [LARGE SCALE GENOMIC DNA]</scope>
</reference>
<evidence type="ECO:0000313" key="2">
    <source>
        <dbReference type="EMBL" id="CAK8998433.1"/>
    </source>
</evidence>
<feature type="region of interest" description="Disordered" evidence="1">
    <location>
        <begin position="1"/>
        <end position="44"/>
    </location>
</feature>
<evidence type="ECO:0000256" key="1">
    <source>
        <dbReference type="SAM" id="MobiDB-lite"/>
    </source>
</evidence>
<keyword evidence="3" id="KW-1185">Reference proteome</keyword>
<dbReference type="HAMAP" id="MF_00386">
    <property type="entry name" value="UPF0161_YidD"/>
    <property type="match status" value="1"/>
</dbReference>
<sequence length="131" mass="14562">MEPLRAWRAPSWRTPAERRAAPRAVAAAPRHPQATEAGGDEEDCVARSVAGQDERLGWDSQIVLGALRLYRQFISPLLPPNCRYAPSCSRYGIEAVKRYGALQGGVLLIWRLIRCTPLVPIDRSKLVLCGR</sequence>
<dbReference type="SMART" id="SM01234">
    <property type="entry name" value="Haemolytic"/>
    <property type="match status" value="1"/>
</dbReference>
<organism evidence="2 3">
    <name type="scientific">Durusdinium trenchii</name>
    <dbReference type="NCBI Taxonomy" id="1381693"/>
    <lineage>
        <taxon>Eukaryota</taxon>
        <taxon>Sar</taxon>
        <taxon>Alveolata</taxon>
        <taxon>Dinophyceae</taxon>
        <taxon>Suessiales</taxon>
        <taxon>Symbiodiniaceae</taxon>
        <taxon>Durusdinium</taxon>
    </lineage>
</organism>
<dbReference type="NCBIfam" id="TIGR00278">
    <property type="entry name" value="membrane protein insertion efficiency factor YidD"/>
    <property type="match status" value="1"/>
</dbReference>
<proteinExistence type="inferred from homology"/>
<feature type="compositionally biased region" description="Low complexity" evidence="1">
    <location>
        <begin position="22"/>
        <end position="34"/>
    </location>
</feature>
<dbReference type="PANTHER" id="PTHR33383">
    <property type="entry name" value="MEMBRANE PROTEIN INSERTION EFFICIENCY FACTOR-RELATED"/>
    <property type="match status" value="1"/>
</dbReference>
<dbReference type="PANTHER" id="PTHR33383:SF1">
    <property type="entry name" value="MEMBRANE PROTEIN INSERTION EFFICIENCY FACTOR-RELATED"/>
    <property type="match status" value="1"/>
</dbReference>
<dbReference type="InterPro" id="IPR002696">
    <property type="entry name" value="Membr_insert_effic_factor_YidD"/>
</dbReference>
<evidence type="ECO:0000313" key="3">
    <source>
        <dbReference type="Proteomes" id="UP001642484"/>
    </source>
</evidence>
<accession>A0ABP0IAM3</accession>
<name>A0ABP0IAM3_9DINO</name>